<dbReference type="Proteomes" id="UP000245591">
    <property type="component" value="Unassembled WGS sequence"/>
</dbReference>
<dbReference type="InterPro" id="IPR051750">
    <property type="entry name" value="Trans-sulfuration_enzymes"/>
</dbReference>
<evidence type="ECO:0000256" key="3">
    <source>
        <dbReference type="SAM" id="MobiDB-lite"/>
    </source>
</evidence>
<dbReference type="Gene3D" id="3.90.1150.10">
    <property type="entry name" value="Aspartate Aminotransferase, domain 1"/>
    <property type="match status" value="1"/>
</dbReference>
<dbReference type="EMBL" id="MBFU01000049">
    <property type="protein sequence ID" value="PWA02858.1"/>
    <property type="molecule type" value="Genomic_DNA"/>
</dbReference>
<dbReference type="InterPro" id="IPR015424">
    <property type="entry name" value="PyrdxlP-dep_Trfase"/>
</dbReference>
<dbReference type="AlphaFoldDB" id="A0A2U1JCZ2"/>
<gene>
    <name evidence="4" type="ORF">BB558_000987</name>
</gene>
<accession>A0A2U1JCZ2</accession>
<proteinExistence type="predicted"/>
<sequence>MNQIPFGKPIPYDSSYAISVSLPLWSDNVAYEEGDINAIKRMESGYPRFFISKSINQLSTFLQSNLTEPNCSLLIFPSNNCAQRCKSFIINKHQHSQTFDSSSIKIIPFKFEINAKDKTPFEQDICFENILLDSTTVYVVTFHESLFALAKQYWQHTGDGISSRQADYCLKLANLSNTILNQKNTKNSPTDKEKNHVNIQPFIKKESTPSYYKKNILQTKKTNPNSTESQSPNSNPPPPLNQVDPILTESFRYIEERYGRNLNSKLALEAKSILKKRISGLITENDSNNSSSSTDRPINISRNINFLSESDVYLTSTGMGAIFHTFLNIQNSFNSGKTVCFGFVYTDTLKILEKFGPGAYFYGNGEDQDYCDLEKILIENPNSISALYTEAPSNPLLKTPDLQKLRNLADKYNFVLVVDETIGNIVNLNTLAYADVAVSSLSKLFSGDSNVMGGSIILNPASVHYKILKSGFDSNLEDLFWWEDAIFMERNSRNFVERSIQINKNAELVVDLLLNNPHVERVYYPKTICNENYEKIKRNSMDSGYGGLLSVLFKSKELAIKFYDNLDCSKGPSLGTNFTLASPYTLLAHYNELEWAAKYGVSAHLIRISVGLESQKDLLSIFKRALESLEK</sequence>
<evidence type="ECO:0008006" key="6">
    <source>
        <dbReference type="Google" id="ProtNLM"/>
    </source>
</evidence>
<feature type="compositionally biased region" description="Low complexity" evidence="3">
    <location>
        <begin position="223"/>
        <end position="233"/>
    </location>
</feature>
<evidence type="ECO:0000313" key="5">
    <source>
        <dbReference type="Proteomes" id="UP000245591"/>
    </source>
</evidence>
<evidence type="ECO:0000256" key="2">
    <source>
        <dbReference type="ARBA" id="ARBA00022898"/>
    </source>
</evidence>
<evidence type="ECO:0000256" key="1">
    <source>
        <dbReference type="ARBA" id="ARBA00001933"/>
    </source>
</evidence>
<reference evidence="4 5" key="1">
    <citation type="journal article" date="2018" name="MBio">
        <title>Comparative Genomics Reveals the Core Gene Toolbox for the Fungus-Insect Symbiosis.</title>
        <authorList>
            <person name="Wang Y."/>
            <person name="Stata M."/>
            <person name="Wang W."/>
            <person name="Stajich J.E."/>
            <person name="White M.M."/>
            <person name="Moncalvo J.M."/>
        </authorList>
    </citation>
    <scope>NUCLEOTIDE SEQUENCE [LARGE SCALE GENOMIC DNA]</scope>
    <source>
        <strain evidence="4 5">AUS-126-30</strain>
    </source>
</reference>
<dbReference type="FunFam" id="3.90.1150.10:FF:000063">
    <property type="entry name" value="Probable cystathionine gamma-synthase"/>
    <property type="match status" value="1"/>
</dbReference>
<dbReference type="InterPro" id="IPR000277">
    <property type="entry name" value="Cys/Met-Metab_PyrdxlP-dep_enz"/>
</dbReference>
<feature type="region of interest" description="Disordered" evidence="3">
    <location>
        <begin position="221"/>
        <end position="244"/>
    </location>
</feature>
<organism evidence="4 5">
    <name type="scientific">Smittium angustum</name>
    <dbReference type="NCBI Taxonomy" id="133377"/>
    <lineage>
        <taxon>Eukaryota</taxon>
        <taxon>Fungi</taxon>
        <taxon>Fungi incertae sedis</taxon>
        <taxon>Zoopagomycota</taxon>
        <taxon>Kickxellomycotina</taxon>
        <taxon>Harpellomycetes</taxon>
        <taxon>Harpellales</taxon>
        <taxon>Legeriomycetaceae</taxon>
        <taxon>Smittium</taxon>
    </lineage>
</organism>
<dbReference type="GO" id="GO:0003962">
    <property type="term" value="F:cystathionine gamma-synthase activity"/>
    <property type="evidence" value="ECO:0007669"/>
    <property type="project" value="TreeGrafter"/>
</dbReference>
<dbReference type="SUPFAM" id="SSF53383">
    <property type="entry name" value="PLP-dependent transferases"/>
    <property type="match status" value="1"/>
</dbReference>
<dbReference type="PANTHER" id="PTHR42699">
    <property type="match status" value="1"/>
</dbReference>
<keyword evidence="5" id="KW-1185">Reference proteome</keyword>
<name>A0A2U1JCZ2_SMIAN</name>
<keyword evidence="2" id="KW-0663">Pyridoxal phosphate</keyword>
<dbReference type="InterPro" id="IPR015421">
    <property type="entry name" value="PyrdxlP-dep_Trfase_major"/>
</dbReference>
<protein>
    <recommendedName>
        <fullName evidence="6">Cystathionine gamma-synthase</fullName>
    </recommendedName>
</protein>
<dbReference type="GO" id="GO:0030170">
    <property type="term" value="F:pyridoxal phosphate binding"/>
    <property type="evidence" value="ECO:0007669"/>
    <property type="project" value="InterPro"/>
</dbReference>
<comment type="cofactor">
    <cofactor evidence="1">
        <name>pyridoxal 5'-phosphate</name>
        <dbReference type="ChEBI" id="CHEBI:597326"/>
    </cofactor>
</comment>
<dbReference type="Gene3D" id="3.40.640.10">
    <property type="entry name" value="Type I PLP-dependent aspartate aminotransferase-like (Major domain)"/>
    <property type="match status" value="1"/>
</dbReference>
<comment type="caution">
    <text evidence="4">The sequence shown here is derived from an EMBL/GenBank/DDBJ whole genome shotgun (WGS) entry which is preliminary data.</text>
</comment>
<dbReference type="GO" id="GO:0019346">
    <property type="term" value="P:transsulfuration"/>
    <property type="evidence" value="ECO:0007669"/>
    <property type="project" value="InterPro"/>
</dbReference>
<dbReference type="InterPro" id="IPR015422">
    <property type="entry name" value="PyrdxlP-dep_Trfase_small"/>
</dbReference>
<evidence type="ECO:0000313" key="4">
    <source>
        <dbReference type="EMBL" id="PWA02858.1"/>
    </source>
</evidence>
<dbReference type="Pfam" id="PF01053">
    <property type="entry name" value="Cys_Met_Meta_PP"/>
    <property type="match status" value="1"/>
</dbReference>
<dbReference type="PANTHER" id="PTHR42699:SF1">
    <property type="entry name" value="CYSTATHIONINE GAMMA-SYNTHASE-RELATED"/>
    <property type="match status" value="1"/>
</dbReference>